<evidence type="ECO:0000313" key="2">
    <source>
        <dbReference type="EMBL" id="WVZ54811.1"/>
    </source>
</evidence>
<dbReference type="AlphaFoldDB" id="A0AAQ3SLF9"/>
<reference evidence="3 4" key="1">
    <citation type="submission" date="2024-02" db="EMBL/GenBank/DDBJ databases">
        <title>High-quality chromosome-scale genome assembly of Pensacola bahiagrass (Paspalum notatum Flugge var. saurae).</title>
        <authorList>
            <person name="Vega J.M."/>
            <person name="Podio M."/>
            <person name="Orjuela J."/>
            <person name="Siena L.A."/>
            <person name="Pessino S.C."/>
            <person name="Combes M.C."/>
            <person name="Mariac C."/>
            <person name="Albertini E."/>
            <person name="Pupilli F."/>
            <person name="Ortiz J.P.A."/>
            <person name="Leblanc O."/>
        </authorList>
    </citation>
    <scope>NUCLEOTIDE SEQUENCE [LARGE SCALE GENOMIC DNA]</scope>
    <source>
        <strain evidence="3">R1</strain>
        <tissue evidence="3">Leaf</tissue>
    </source>
</reference>
<dbReference type="InterPro" id="IPR029058">
    <property type="entry name" value="AB_hydrolase_fold"/>
</dbReference>
<protein>
    <recommendedName>
        <fullName evidence="5">Chlorophyllase</fullName>
    </recommendedName>
</protein>
<feature type="compositionally biased region" description="Basic residues" evidence="1">
    <location>
        <begin position="106"/>
        <end position="115"/>
    </location>
</feature>
<dbReference type="Proteomes" id="UP001341281">
    <property type="component" value="Chromosome 01"/>
</dbReference>
<accession>A0AAQ3SLF9</accession>
<dbReference type="Pfam" id="PF07224">
    <property type="entry name" value="Chlorophyllase"/>
    <property type="match status" value="1"/>
</dbReference>
<dbReference type="EMBL" id="CP144745">
    <property type="protein sequence ID" value="WVZ54855.1"/>
    <property type="molecule type" value="Genomic_DNA"/>
</dbReference>
<dbReference type="SUPFAM" id="SSF53474">
    <property type="entry name" value="alpha/beta-Hydrolases"/>
    <property type="match status" value="1"/>
</dbReference>
<sequence>MACPVGTAVFQRGPHRPDARHVDHSQVPSVPKPLMVVTPTDAGAYPVAIFLHGFNLVNSYYESLLSHVASHHHHHHLLLLAATTPPTNKSSTSPPSSAWTPWPGYPRRRRWSPKS</sequence>
<name>A0AAQ3SLF9_PASNO</name>
<feature type="region of interest" description="Disordered" evidence="1">
    <location>
        <begin position="82"/>
        <end position="115"/>
    </location>
</feature>
<evidence type="ECO:0000256" key="1">
    <source>
        <dbReference type="SAM" id="MobiDB-lite"/>
    </source>
</evidence>
<dbReference type="InterPro" id="IPR017395">
    <property type="entry name" value="Chlorophyllase-like"/>
</dbReference>
<feature type="compositionally biased region" description="Low complexity" evidence="1">
    <location>
        <begin position="82"/>
        <end position="102"/>
    </location>
</feature>
<organism evidence="3 4">
    <name type="scientific">Paspalum notatum var. saurae</name>
    <dbReference type="NCBI Taxonomy" id="547442"/>
    <lineage>
        <taxon>Eukaryota</taxon>
        <taxon>Viridiplantae</taxon>
        <taxon>Streptophyta</taxon>
        <taxon>Embryophyta</taxon>
        <taxon>Tracheophyta</taxon>
        <taxon>Spermatophyta</taxon>
        <taxon>Magnoliopsida</taxon>
        <taxon>Liliopsida</taxon>
        <taxon>Poales</taxon>
        <taxon>Poaceae</taxon>
        <taxon>PACMAD clade</taxon>
        <taxon>Panicoideae</taxon>
        <taxon>Andropogonodae</taxon>
        <taxon>Paspaleae</taxon>
        <taxon>Paspalinae</taxon>
        <taxon>Paspalum</taxon>
    </lineage>
</organism>
<gene>
    <name evidence="2" type="ORF">U9M48_005556</name>
    <name evidence="3" type="ORF">U9M48_005599</name>
</gene>
<dbReference type="Gene3D" id="3.40.50.1820">
    <property type="entry name" value="alpha/beta hydrolase"/>
    <property type="match status" value="1"/>
</dbReference>
<keyword evidence="4" id="KW-1185">Reference proteome</keyword>
<dbReference type="GO" id="GO:0047746">
    <property type="term" value="F:chlorophyllase activity"/>
    <property type="evidence" value="ECO:0007669"/>
    <property type="project" value="TreeGrafter"/>
</dbReference>
<dbReference type="PANTHER" id="PTHR33428:SF9">
    <property type="entry name" value="CHLOROPHYLLASE-1"/>
    <property type="match status" value="1"/>
</dbReference>
<dbReference type="EMBL" id="CP144745">
    <property type="protein sequence ID" value="WVZ54811.1"/>
    <property type="molecule type" value="Genomic_DNA"/>
</dbReference>
<evidence type="ECO:0000313" key="3">
    <source>
        <dbReference type="EMBL" id="WVZ54855.1"/>
    </source>
</evidence>
<evidence type="ECO:0008006" key="5">
    <source>
        <dbReference type="Google" id="ProtNLM"/>
    </source>
</evidence>
<proteinExistence type="predicted"/>
<evidence type="ECO:0000313" key="4">
    <source>
        <dbReference type="Proteomes" id="UP001341281"/>
    </source>
</evidence>
<dbReference type="GO" id="GO:0015996">
    <property type="term" value="P:chlorophyll catabolic process"/>
    <property type="evidence" value="ECO:0007669"/>
    <property type="project" value="TreeGrafter"/>
</dbReference>
<dbReference type="PANTHER" id="PTHR33428">
    <property type="entry name" value="CHLOROPHYLLASE-2, CHLOROPLASTIC"/>
    <property type="match status" value="1"/>
</dbReference>